<dbReference type="EMBL" id="MSCP01000005">
    <property type="protein sequence ID" value="PQJ83532.1"/>
    <property type="molecule type" value="Genomic_DNA"/>
</dbReference>
<accession>A0A2S7X1N1</accession>
<feature type="transmembrane region" description="Helical" evidence="1">
    <location>
        <begin position="85"/>
        <end position="105"/>
    </location>
</feature>
<keyword evidence="1" id="KW-0472">Membrane</keyword>
<sequence>MEKKMKHTHINLLLLPLFPALAYARSVDLGSSGGGIFGPIADFFQEIVDFLGGTGTLFVIFVALVAGIGLWVFIPKQAGAAMGWVFRGCIGAIGLFGIGTLITWLQGF</sequence>
<comment type="caution">
    <text evidence="2">The sequence shown here is derived from an EMBL/GenBank/DDBJ whole genome shotgun (WGS) entry which is preliminary data.</text>
</comment>
<organism evidence="2 3">
    <name type="scientific">Aliivibrio sifiae</name>
    <dbReference type="NCBI Taxonomy" id="566293"/>
    <lineage>
        <taxon>Bacteria</taxon>
        <taxon>Pseudomonadati</taxon>
        <taxon>Pseudomonadota</taxon>
        <taxon>Gammaproteobacteria</taxon>
        <taxon>Vibrionales</taxon>
        <taxon>Vibrionaceae</taxon>
        <taxon>Aliivibrio</taxon>
    </lineage>
</organism>
<gene>
    <name evidence="2" type="ORF">BTO23_20535</name>
</gene>
<keyword evidence="1" id="KW-0812">Transmembrane</keyword>
<evidence type="ECO:0000313" key="2">
    <source>
        <dbReference type="EMBL" id="PQJ83532.1"/>
    </source>
</evidence>
<reference evidence="2 3" key="1">
    <citation type="submission" date="2016-12" db="EMBL/GenBank/DDBJ databases">
        <title>Diversity of luminous bacteria.</title>
        <authorList>
            <person name="Yoshizawa S."/>
            <person name="Kogure K."/>
        </authorList>
    </citation>
    <scope>NUCLEOTIDE SEQUENCE [LARGE SCALE GENOMIC DNA]</scope>
    <source>
        <strain evidence="2 3">NBRC 105001</strain>
    </source>
</reference>
<keyword evidence="1" id="KW-1133">Transmembrane helix</keyword>
<dbReference type="AlphaFoldDB" id="A0A2S7X1N1"/>
<evidence type="ECO:0000256" key="1">
    <source>
        <dbReference type="SAM" id="Phobius"/>
    </source>
</evidence>
<proteinExistence type="predicted"/>
<feature type="transmembrane region" description="Helical" evidence="1">
    <location>
        <begin position="50"/>
        <end position="73"/>
    </location>
</feature>
<evidence type="ECO:0000313" key="3">
    <source>
        <dbReference type="Proteomes" id="UP000239273"/>
    </source>
</evidence>
<dbReference type="Proteomes" id="UP000239273">
    <property type="component" value="Unassembled WGS sequence"/>
</dbReference>
<protein>
    <submittedName>
        <fullName evidence="2">Uncharacterized protein</fullName>
    </submittedName>
</protein>
<name>A0A2S7X1N1_9GAMM</name>